<accession>A0ABV1HZA7</accession>
<reference evidence="8 9" key="1">
    <citation type="submission" date="2024-03" db="EMBL/GenBank/DDBJ databases">
        <title>Human intestinal bacterial collection.</title>
        <authorList>
            <person name="Pauvert C."/>
            <person name="Hitch T.C.A."/>
            <person name="Clavel T."/>
        </authorList>
    </citation>
    <scope>NUCLEOTIDE SEQUENCE [LARGE SCALE GENOMIC DNA]</scope>
    <source>
        <strain evidence="8 9">CLA-AA-H78B</strain>
    </source>
</reference>
<feature type="transmembrane region" description="Helical" evidence="7">
    <location>
        <begin position="317"/>
        <end position="339"/>
    </location>
</feature>
<feature type="transmembrane region" description="Helical" evidence="7">
    <location>
        <begin position="170"/>
        <end position="191"/>
    </location>
</feature>
<dbReference type="PIRSF" id="PIRSF006603">
    <property type="entry name" value="DinF"/>
    <property type="match status" value="1"/>
</dbReference>
<sequence>MSKESYKMDMCNGPVLQKVIAFSLPLMLSSCLQLLFNAADVIVVGRFAGSTSLAAVGSTTELLSLLTTLFIGFSIGANVNVARTLGNQDDQETKDGIHTAVSVSILSGSAMILLGFLFGRPMLQWMGTPADVIDKASLYLMIIFIGMPSNMAYNFGSAILRAMGDTKRPLYFLSAAGVLNVVLNLIFVIVLHMDVAGVALATILSETLSAVLILNCLCRTDGPCHLNIRKLYIQKDQLIRMLRIGLPAGIQSGMFSFSNVLIQSSINSFGSVVMAGSSASASIENFVYISMNGVHQATVSFISQNNGAGKPERINKILFSCLGLVTVTGILMGGTANLFSRQLLSIYSTDPAVISAGQIRMFWIAMPYFLCGIMEVVMGVMRGLGYAITPMLVAVSGACLYRIIWLATIFTWFPTQQVLYLCYATSWILTTLIHTITYLYARKHHPLFTSKNE</sequence>
<evidence type="ECO:0000313" key="9">
    <source>
        <dbReference type="Proteomes" id="UP001470288"/>
    </source>
</evidence>
<feature type="transmembrane region" description="Helical" evidence="7">
    <location>
        <begin position="97"/>
        <end position="118"/>
    </location>
</feature>
<dbReference type="InterPro" id="IPR048279">
    <property type="entry name" value="MdtK-like"/>
</dbReference>
<dbReference type="NCBIfam" id="TIGR00797">
    <property type="entry name" value="matE"/>
    <property type="match status" value="1"/>
</dbReference>
<evidence type="ECO:0000256" key="2">
    <source>
        <dbReference type="ARBA" id="ARBA00022448"/>
    </source>
</evidence>
<organism evidence="8 9">
    <name type="scientific">Hominiventricola aquisgranensis</name>
    <dbReference type="NCBI Taxonomy" id="3133164"/>
    <lineage>
        <taxon>Bacteria</taxon>
        <taxon>Bacillati</taxon>
        <taxon>Bacillota</taxon>
        <taxon>Clostridia</taxon>
        <taxon>Lachnospirales</taxon>
        <taxon>Lachnospiraceae</taxon>
        <taxon>Hominiventricola</taxon>
    </lineage>
</organism>
<dbReference type="RefSeq" id="WP_349144060.1">
    <property type="nucleotide sequence ID" value="NZ_JBBMFC010000007.1"/>
</dbReference>
<keyword evidence="3" id="KW-1003">Cell membrane</keyword>
<keyword evidence="6 7" id="KW-0472">Membrane</keyword>
<dbReference type="InterPro" id="IPR052031">
    <property type="entry name" value="Membrane_Transporter-Flippase"/>
</dbReference>
<keyword evidence="5 7" id="KW-1133">Transmembrane helix</keyword>
<evidence type="ECO:0000256" key="4">
    <source>
        <dbReference type="ARBA" id="ARBA00022692"/>
    </source>
</evidence>
<comment type="subcellular location">
    <subcellularLocation>
        <location evidence="1">Cell membrane</location>
        <topology evidence="1">Multi-pass membrane protein</topology>
    </subcellularLocation>
</comment>
<feature type="transmembrane region" description="Helical" evidence="7">
    <location>
        <begin position="197"/>
        <end position="218"/>
    </location>
</feature>
<feature type="transmembrane region" description="Helical" evidence="7">
    <location>
        <begin position="138"/>
        <end position="158"/>
    </location>
</feature>
<dbReference type="CDD" id="cd13138">
    <property type="entry name" value="MATE_yoeA_like"/>
    <property type="match status" value="1"/>
</dbReference>
<dbReference type="Proteomes" id="UP001470288">
    <property type="component" value="Unassembled WGS sequence"/>
</dbReference>
<gene>
    <name evidence="8" type="ORF">WMO62_05325</name>
</gene>
<evidence type="ECO:0000256" key="6">
    <source>
        <dbReference type="ARBA" id="ARBA00023136"/>
    </source>
</evidence>
<feature type="transmembrane region" description="Helical" evidence="7">
    <location>
        <begin position="392"/>
        <end position="412"/>
    </location>
</feature>
<keyword evidence="2" id="KW-0813">Transport</keyword>
<evidence type="ECO:0000256" key="5">
    <source>
        <dbReference type="ARBA" id="ARBA00022989"/>
    </source>
</evidence>
<dbReference type="PANTHER" id="PTHR43549:SF3">
    <property type="entry name" value="MULTIDRUG RESISTANCE PROTEIN YPNP-RELATED"/>
    <property type="match status" value="1"/>
</dbReference>
<proteinExistence type="predicted"/>
<name>A0ABV1HZA7_9FIRM</name>
<keyword evidence="4 7" id="KW-0812">Transmembrane</keyword>
<evidence type="ECO:0000313" key="8">
    <source>
        <dbReference type="EMBL" id="MEQ2578268.1"/>
    </source>
</evidence>
<dbReference type="EMBL" id="JBBMFC010000007">
    <property type="protein sequence ID" value="MEQ2578268.1"/>
    <property type="molecule type" value="Genomic_DNA"/>
</dbReference>
<dbReference type="PROSITE" id="PS51257">
    <property type="entry name" value="PROKAR_LIPOPROTEIN"/>
    <property type="match status" value="1"/>
</dbReference>
<dbReference type="InterPro" id="IPR002528">
    <property type="entry name" value="MATE_fam"/>
</dbReference>
<evidence type="ECO:0000256" key="7">
    <source>
        <dbReference type="SAM" id="Phobius"/>
    </source>
</evidence>
<evidence type="ECO:0000256" key="3">
    <source>
        <dbReference type="ARBA" id="ARBA00022475"/>
    </source>
</evidence>
<feature type="transmembrane region" description="Helical" evidence="7">
    <location>
        <begin position="62"/>
        <end position="85"/>
    </location>
</feature>
<comment type="caution">
    <text evidence="8">The sequence shown here is derived from an EMBL/GenBank/DDBJ whole genome shotgun (WGS) entry which is preliminary data.</text>
</comment>
<protein>
    <submittedName>
        <fullName evidence="8">MATE family efflux transporter</fullName>
    </submittedName>
</protein>
<feature type="transmembrane region" description="Helical" evidence="7">
    <location>
        <begin position="418"/>
        <end position="441"/>
    </location>
</feature>
<dbReference type="Pfam" id="PF01554">
    <property type="entry name" value="MatE"/>
    <property type="match status" value="2"/>
</dbReference>
<keyword evidence="9" id="KW-1185">Reference proteome</keyword>
<dbReference type="PANTHER" id="PTHR43549">
    <property type="entry name" value="MULTIDRUG RESISTANCE PROTEIN YPNP-RELATED"/>
    <property type="match status" value="1"/>
</dbReference>
<feature type="transmembrane region" description="Helical" evidence="7">
    <location>
        <begin position="359"/>
        <end position="380"/>
    </location>
</feature>
<evidence type="ECO:0000256" key="1">
    <source>
        <dbReference type="ARBA" id="ARBA00004651"/>
    </source>
</evidence>